<dbReference type="Gene3D" id="2.30.40.10">
    <property type="entry name" value="Urease, subunit C, domain 1"/>
    <property type="match status" value="1"/>
</dbReference>
<accession>A0A0M4M805</accession>
<dbReference type="EMBL" id="CP012669">
    <property type="protein sequence ID" value="ALE16673.1"/>
    <property type="molecule type" value="Genomic_DNA"/>
</dbReference>
<reference evidence="2 3" key="1">
    <citation type="submission" date="2015-09" db="EMBL/GenBank/DDBJ databases">
        <title>Complete genome sequence of a benzo[a]pyrene-degrading bacterium Altererythrobacter epoxidivorans CGMCC 1.7731T.</title>
        <authorList>
            <person name="Li Z."/>
            <person name="Cheng H."/>
            <person name="Huo Y."/>
            <person name="Xu X."/>
        </authorList>
    </citation>
    <scope>NUCLEOTIDE SEQUENCE [LARGE SCALE GENOMIC DNA]</scope>
    <source>
        <strain evidence="2 3">CGMCC 1.7731</strain>
    </source>
</reference>
<dbReference type="GO" id="GO:0016812">
    <property type="term" value="F:hydrolase activity, acting on carbon-nitrogen (but not peptide) bonds, in cyclic amides"/>
    <property type="evidence" value="ECO:0007669"/>
    <property type="project" value="TreeGrafter"/>
</dbReference>
<dbReference type="PANTHER" id="PTHR11647">
    <property type="entry name" value="HYDRANTOINASE/DIHYDROPYRIMIDINASE FAMILY MEMBER"/>
    <property type="match status" value="1"/>
</dbReference>
<dbReference type="InterPro" id="IPR032466">
    <property type="entry name" value="Metal_Hydrolase"/>
</dbReference>
<dbReference type="PANTHER" id="PTHR11647:SF1">
    <property type="entry name" value="COLLAPSIN RESPONSE MEDIATOR PROTEIN"/>
    <property type="match status" value="1"/>
</dbReference>
<sequence length="589" mass="63608">MADFDLIIRGGTIVDGTGAKGFPGDVAVKNGLIAKVGKVEGSAEEVIDATGKIVTPGFVDVHTHYDGQATWDQEMAPSSWHGVTTVIMGNCGVGFAPARRDKHEWLIQLMEGVEDIPGTALAEGINWEWETFPEYLDALERLPRTVDVGTHVPHGAVRAYVMGDRERPGAIPTDADIAEMSTIVEDGVRAGALGFSTSRTVIHKDVNGEVVPGTTATAEELIEIGRAMGRVGYGVFEMASDLNREWDEFGWMGKLSRETGLPVTFAALQSIAKDLSLEEQISTMRAENDNGANIVAQIALRGNGIIMAWQGTVHPFRFRPSYAAIADLPWEEQKAKLADPDFKAHLLAEENDLSGQPQDILGLLMVVASGWSMQFEMDDDFDYEPGPGASLAARAAAAGVDPQEYAYDMLCQDDFTGFIYLPILNYADGNLNFLEDLQESDDTVNSLSDGGAHCGTICDAASPTFMLQHWVRDRSEAGHRSGKRITLENAIKRQCNDTARLYGLEDRGVIAPGYLADLNVIDMDALKLGKPWLAFDLPAGGKRLLQKADGYVATIKGGTVTFRDGEWTGATPGGLIRGPQGIEMAEAAE</sequence>
<protein>
    <submittedName>
        <fullName evidence="2">N-acyl-D-aspartate /D-glutamate deacylase</fullName>
    </submittedName>
</protein>
<dbReference type="Proteomes" id="UP000057938">
    <property type="component" value="Chromosome"/>
</dbReference>
<gene>
    <name evidence="2" type="ORF">AMC99_01379</name>
</gene>
<evidence type="ECO:0000259" key="1">
    <source>
        <dbReference type="Pfam" id="PF07969"/>
    </source>
</evidence>
<dbReference type="CDD" id="cd01297">
    <property type="entry name" value="D-aminoacylase"/>
    <property type="match status" value="1"/>
</dbReference>
<evidence type="ECO:0000313" key="3">
    <source>
        <dbReference type="Proteomes" id="UP000057938"/>
    </source>
</evidence>
<dbReference type="Pfam" id="PF07969">
    <property type="entry name" value="Amidohydro_3"/>
    <property type="match status" value="1"/>
</dbReference>
<evidence type="ECO:0000313" key="2">
    <source>
        <dbReference type="EMBL" id="ALE16673.1"/>
    </source>
</evidence>
<dbReference type="AlphaFoldDB" id="A0A0M4M805"/>
<dbReference type="SUPFAM" id="SSF51338">
    <property type="entry name" value="Composite domain of metallo-dependent hydrolases"/>
    <property type="match status" value="1"/>
</dbReference>
<proteinExistence type="predicted"/>
<dbReference type="PATRIC" id="fig|361183.4.peg.1352"/>
<dbReference type="InterPro" id="IPR011059">
    <property type="entry name" value="Metal-dep_hydrolase_composite"/>
</dbReference>
<name>A0A0M4M805_9SPHN</name>
<dbReference type="RefSeq" id="WP_061927800.1">
    <property type="nucleotide sequence ID" value="NZ_CP012669.1"/>
</dbReference>
<feature type="domain" description="Amidohydrolase 3" evidence="1">
    <location>
        <begin position="45"/>
        <end position="562"/>
    </location>
</feature>
<dbReference type="OrthoDB" id="9766983at2"/>
<dbReference type="GO" id="GO:0005829">
    <property type="term" value="C:cytosol"/>
    <property type="evidence" value="ECO:0007669"/>
    <property type="project" value="TreeGrafter"/>
</dbReference>
<dbReference type="STRING" id="361183.AMC99_01379"/>
<dbReference type="Gene3D" id="3.20.20.140">
    <property type="entry name" value="Metal-dependent hydrolases"/>
    <property type="match status" value="2"/>
</dbReference>
<organism evidence="2 3">
    <name type="scientific">Altererythrobacter epoxidivorans</name>
    <dbReference type="NCBI Taxonomy" id="361183"/>
    <lineage>
        <taxon>Bacteria</taxon>
        <taxon>Pseudomonadati</taxon>
        <taxon>Pseudomonadota</taxon>
        <taxon>Alphaproteobacteria</taxon>
        <taxon>Sphingomonadales</taxon>
        <taxon>Erythrobacteraceae</taxon>
        <taxon>Altererythrobacter</taxon>
    </lineage>
</organism>
<dbReference type="KEGG" id="aep:AMC99_01379"/>
<dbReference type="InterPro" id="IPR013108">
    <property type="entry name" value="Amidohydro_3"/>
</dbReference>
<keyword evidence="3" id="KW-1185">Reference proteome</keyword>
<dbReference type="SUPFAM" id="SSF51556">
    <property type="entry name" value="Metallo-dependent hydrolases"/>
    <property type="match status" value="1"/>
</dbReference>
<dbReference type="InterPro" id="IPR050378">
    <property type="entry name" value="Metallo-dep_Hydrolases_sf"/>
</dbReference>